<organism evidence="1 2">
    <name type="scientific">Rhizobium loti</name>
    <name type="common">Mesorhizobium loti</name>
    <dbReference type="NCBI Taxonomy" id="381"/>
    <lineage>
        <taxon>Bacteria</taxon>
        <taxon>Pseudomonadati</taxon>
        <taxon>Pseudomonadota</taxon>
        <taxon>Alphaproteobacteria</taxon>
        <taxon>Hyphomicrobiales</taxon>
        <taxon>Phyllobacteriaceae</taxon>
        <taxon>Mesorhizobium</taxon>
    </lineage>
</organism>
<reference evidence="1 2" key="1">
    <citation type="submission" date="2018-05" db="EMBL/GenBank/DDBJ databases">
        <title>Genomic Encyclopedia of Type Strains, Phase IV (KMG-IV): sequencing the most valuable type-strain genomes for metagenomic binning, comparative biology and taxonomic classification.</title>
        <authorList>
            <person name="Goeker M."/>
        </authorList>
    </citation>
    <scope>NUCLEOTIDE SEQUENCE [LARGE SCALE GENOMIC DNA]</scope>
    <source>
        <strain evidence="1 2">DSM 2626</strain>
    </source>
</reference>
<name>A0A8E3B599_RHILI</name>
<dbReference type="Proteomes" id="UP000245631">
    <property type="component" value="Unassembled WGS sequence"/>
</dbReference>
<sequence length="73" mass="8040">MRPPIDCYRLSRLRAISRPNHARMPEKPAPHGNRFFAAPRMPARCAGLNTSHSCHPPISRSLAFGAIPPVTIA</sequence>
<dbReference type="AlphaFoldDB" id="A0A8E3B599"/>
<comment type="caution">
    <text evidence="1">The sequence shown here is derived from an EMBL/GenBank/DDBJ whole genome shotgun (WGS) entry which is preliminary data.</text>
</comment>
<proteinExistence type="predicted"/>
<dbReference type="EMBL" id="QGGH01000002">
    <property type="protein sequence ID" value="PWJ92466.1"/>
    <property type="molecule type" value="Genomic_DNA"/>
</dbReference>
<evidence type="ECO:0000313" key="1">
    <source>
        <dbReference type="EMBL" id="PWJ92466.1"/>
    </source>
</evidence>
<protein>
    <submittedName>
        <fullName evidence="1">Uncharacterized protein</fullName>
    </submittedName>
</protein>
<evidence type="ECO:0000313" key="2">
    <source>
        <dbReference type="Proteomes" id="UP000245631"/>
    </source>
</evidence>
<gene>
    <name evidence="1" type="ORF">C8D77_102238</name>
</gene>
<accession>A0A8E3B599</accession>